<dbReference type="Pfam" id="PF00126">
    <property type="entry name" value="HTH_1"/>
    <property type="match status" value="1"/>
</dbReference>
<proteinExistence type="inferred from homology"/>
<evidence type="ECO:0000256" key="1">
    <source>
        <dbReference type="ARBA" id="ARBA00009437"/>
    </source>
</evidence>
<gene>
    <name evidence="7" type="ORF">BJ970_006455</name>
</gene>
<dbReference type="InterPro" id="IPR000847">
    <property type="entry name" value="LysR_HTH_N"/>
</dbReference>
<dbReference type="Proteomes" id="UP000584374">
    <property type="component" value="Unassembled WGS sequence"/>
</dbReference>
<dbReference type="GO" id="GO:2000142">
    <property type="term" value="P:regulation of DNA-templated transcription initiation"/>
    <property type="evidence" value="ECO:0007669"/>
    <property type="project" value="TreeGrafter"/>
</dbReference>
<dbReference type="Pfam" id="PF03466">
    <property type="entry name" value="LysR_substrate"/>
    <property type="match status" value="1"/>
</dbReference>
<keyword evidence="3 7" id="KW-0238">DNA-binding</keyword>
<keyword evidence="8" id="KW-1185">Reference proteome</keyword>
<organism evidence="7 8">
    <name type="scientific">Saccharopolyspora phatthalungensis</name>
    <dbReference type="NCBI Taxonomy" id="664693"/>
    <lineage>
        <taxon>Bacteria</taxon>
        <taxon>Bacillati</taxon>
        <taxon>Actinomycetota</taxon>
        <taxon>Actinomycetes</taxon>
        <taxon>Pseudonocardiales</taxon>
        <taxon>Pseudonocardiaceae</taxon>
        <taxon>Saccharopolyspora</taxon>
    </lineage>
</organism>
<dbReference type="InterPro" id="IPR005119">
    <property type="entry name" value="LysR_subst-bd"/>
</dbReference>
<dbReference type="CDD" id="cd05466">
    <property type="entry name" value="PBP2_LTTR_substrate"/>
    <property type="match status" value="1"/>
</dbReference>
<evidence type="ECO:0000313" key="7">
    <source>
        <dbReference type="EMBL" id="MBB5158856.1"/>
    </source>
</evidence>
<dbReference type="InterPro" id="IPR036388">
    <property type="entry name" value="WH-like_DNA-bd_sf"/>
</dbReference>
<dbReference type="EMBL" id="JACHIW010000002">
    <property type="protein sequence ID" value="MBB5158856.1"/>
    <property type="molecule type" value="Genomic_DNA"/>
</dbReference>
<dbReference type="SUPFAM" id="SSF46785">
    <property type="entry name" value="Winged helix' DNA-binding domain"/>
    <property type="match status" value="1"/>
</dbReference>
<dbReference type="Gene3D" id="1.10.10.10">
    <property type="entry name" value="Winged helix-like DNA-binding domain superfamily/Winged helix DNA-binding domain"/>
    <property type="match status" value="1"/>
</dbReference>
<keyword evidence="2" id="KW-0805">Transcription regulation</keyword>
<keyword evidence="4" id="KW-0010">Activator</keyword>
<dbReference type="GO" id="GO:0003677">
    <property type="term" value="F:DNA binding"/>
    <property type="evidence" value="ECO:0007669"/>
    <property type="project" value="UniProtKB-KW"/>
</dbReference>
<evidence type="ECO:0000256" key="2">
    <source>
        <dbReference type="ARBA" id="ARBA00023015"/>
    </source>
</evidence>
<dbReference type="GO" id="GO:0003700">
    <property type="term" value="F:DNA-binding transcription factor activity"/>
    <property type="evidence" value="ECO:0007669"/>
    <property type="project" value="InterPro"/>
</dbReference>
<name>A0A840QEK3_9PSEU</name>
<dbReference type="AlphaFoldDB" id="A0A840QEK3"/>
<dbReference type="PANTHER" id="PTHR30293:SF0">
    <property type="entry name" value="NITROGEN ASSIMILATION REGULATORY PROTEIN NAC"/>
    <property type="match status" value="1"/>
</dbReference>
<accession>A0A840QEK3</accession>
<keyword evidence="5" id="KW-0804">Transcription</keyword>
<dbReference type="PRINTS" id="PR00039">
    <property type="entry name" value="HTHLYSR"/>
</dbReference>
<comment type="similarity">
    <text evidence="1">Belongs to the LysR transcriptional regulatory family.</text>
</comment>
<dbReference type="Gene3D" id="3.40.190.290">
    <property type="match status" value="1"/>
</dbReference>
<reference evidence="7 8" key="1">
    <citation type="submission" date="2020-08" db="EMBL/GenBank/DDBJ databases">
        <title>Sequencing the genomes of 1000 actinobacteria strains.</title>
        <authorList>
            <person name="Klenk H.-P."/>
        </authorList>
    </citation>
    <scope>NUCLEOTIDE SEQUENCE [LARGE SCALE GENOMIC DNA]</scope>
    <source>
        <strain evidence="7 8">DSM 45584</strain>
    </source>
</reference>
<evidence type="ECO:0000256" key="5">
    <source>
        <dbReference type="ARBA" id="ARBA00023163"/>
    </source>
</evidence>
<dbReference type="SUPFAM" id="SSF53850">
    <property type="entry name" value="Periplasmic binding protein-like II"/>
    <property type="match status" value="1"/>
</dbReference>
<evidence type="ECO:0000256" key="3">
    <source>
        <dbReference type="ARBA" id="ARBA00023125"/>
    </source>
</evidence>
<protein>
    <submittedName>
        <fullName evidence="7">DNA-binding transcriptional LysR family regulator</fullName>
    </submittedName>
</protein>
<comment type="caution">
    <text evidence="7">The sequence shown here is derived from an EMBL/GenBank/DDBJ whole genome shotgun (WGS) entry which is preliminary data.</text>
</comment>
<dbReference type="InterPro" id="IPR036390">
    <property type="entry name" value="WH_DNA-bd_sf"/>
</dbReference>
<dbReference type="PROSITE" id="PS50931">
    <property type="entry name" value="HTH_LYSR"/>
    <property type="match status" value="1"/>
</dbReference>
<sequence length="299" mass="32946">MTRAAQRLNIVQPAVSSQIAKLESELGQTLFERGPKGMTPTQAGEEAYQLFAPLLDQIADARQALMGNRGQISGQVRVGLIASATNDALSSTLAYFVDQHPEVEIHVTSGFSMELVNAVRSGALDCAVINQNFSQDDLHCREIVNEELMVALGAQTRLPTENPVPLYALSGLKLVLPSRRHGLRIVIEDVLRGHSIELRPRLELDDLSVIENFLRRTDWVSILPVTLVQRGVADGGLRVHSLAAPGIHRRMICVRDRRRPMSAAEFLFIDVLSRKLTALRNAAMSYSEEPVVKGTNVEL</sequence>
<evidence type="ECO:0000313" key="8">
    <source>
        <dbReference type="Proteomes" id="UP000584374"/>
    </source>
</evidence>
<feature type="domain" description="HTH lysR-type" evidence="6">
    <location>
        <begin position="1"/>
        <end position="41"/>
    </location>
</feature>
<dbReference type="PANTHER" id="PTHR30293">
    <property type="entry name" value="TRANSCRIPTIONAL REGULATORY PROTEIN NAC-RELATED"/>
    <property type="match status" value="1"/>
</dbReference>
<evidence type="ECO:0000256" key="4">
    <source>
        <dbReference type="ARBA" id="ARBA00023159"/>
    </source>
</evidence>
<evidence type="ECO:0000259" key="6">
    <source>
        <dbReference type="PROSITE" id="PS50931"/>
    </source>
</evidence>